<organism evidence="1">
    <name type="scientific">Capitella teleta</name>
    <name type="common">Polychaete worm</name>
    <dbReference type="NCBI Taxonomy" id="283909"/>
    <lineage>
        <taxon>Eukaryota</taxon>
        <taxon>Metazoa</taxon>
        <taxon>Spiralia</taxon>
        <taxon>Lophotrochozoa</taxon>
        <taxon>Annelida</taxon>
        <taxon>Polychaeta</taxon>
        <taxon>Sedentaria</taxon>
        <taxon>Scolecida</taxon>
        <taxon>Capitellidae</taxon>
        <taxon>Capitella</taxon>
    </lineage>
</organism>
<proteinExistence type="predicted"/>
<evidence type="ECO:0000313" key="1">
    <source>
        <dbReference type="EMBL" id="ELU17373.1"/>
    </source>
</evidence>
<evidence type="ECO:0000313" key="2">
    <source>
        <dbReference type="EnsemblMetazoa" id="CapteP212124"/>
    </source>
</evidence>
<dbReference type="AlphaFoldDB" id="R7VEU6"/>
<dbReference type="HOGENOM" id="CLU_2087081_0_0_1"/>
<reference evidence="2" key="3">
    <citation type="submission" date="2015-06" db="UniProtKB">
        <authorList>
            <consortium name="EnsemblMetazoa"/>
        </authorList>
    </citation>
    <scope>IDENTIFICATION</scope>
</reference>
<accession>R7VEU6</accession>
<dbReference type="EnsemblMetazoa" id="CapteT212124">
    <property type="protein sequence ID" value="CapteP212124"/>
    <property type="gene ID" value="CapteG212124"/>
</dbReference>
<evidence type="ECO:0000313" key="3">
    <source>
        <dbReference type="Proteomes" id="UP000014760"/>
    </source>
</evidence>
<dbReference type="EMBL" id="KB292527">
    <property type="protein sequence ID" value="ELU17373.1"/>
    <property type="molecule type" value="Genomic_DNA"/>
</dbReference>
<dbReference type="EMBL" id="AMQN01035825">
    <property type="status" value="NOT_ANNOTATED_CDS"/>
    <property type="molecule type" value="Genomic_DNA"/>
</dbReference>
<protein>
    <submittedName>
        <fullName evidence="1 2">Uncharacterized protein</fullName>
    </submittedName>
</protein>
<gene>
    <name evidence="1" type="ORF">CAPTEDRAFT_212124</name>
</gene>
<name>R7VEU6_CAPTE</name>
<dbReference type="Proteomes" id="UP000014760">
    <property type="component" value="Unassembled WGS sequence"/>
</dbReference>
<sequence>MVPDELCNIEEIAGGKHKSPDFTLKQVTTLATMEVFRHQMLIEERTYILQSRLQRLEKRILHIESLRQLALSRFDFTEAAALEQDFVPIRAEIHDTKEHIAFLRGITASKKLDLSQH</sequence>
<reference evidence="1 3" key="2">
    <citation type="journal article" date="2013" name="Nature">
        <title>Insights into bilaterian evolution from three spiralian genomes.</title>
        <authorList>
            <person name="Simakov O."/>
            <person name="Marletaz F."/>
            <person name="Cho S.J."/>
            <person name="Edsinger-Gonzales E."/>
            <person name="Havlak P."/>
            <person name="Hellsten U."/>
            <person name="Kuo D.H."/>
            <person name="Larsson T."/>
            <person name="Lv J."/>
            <person name="Arendt D."/>
            <person name="Savage R."/>
            <person name="Osoegawa K."/>
            <person name="de Jong P."/>
            <person name="Grimwood J."/>
            <person name="Chapman J.A."/>
            <person name="Shapiro H."/>
            <person name="Aerts A."/>
            <person name="Otillar R.P."/>
            <person name="Terry A.Y."/>
            <person name="Boore J.L."/>
            <person name="Grigoriev I.V."/>
            <person name="Lindberg D.R."/>
            <person name="Seaver E.C."/>
            <person name="Weisblat D.A."/>
            <person name="Putnam N.H."/>
            <person name="Rokhsar D.S."/>
        </authorList>
    </citation>
    <scope>NUCLEOTIDE SEQUENCE</scope>
    <source>
        <strain evidence="1 3">I ESC-2004</strain>
    </source>
</reference>
<keyword evidence="3" id="KW-1185">Reference proteome</keyword>
<reference evidence="3" key="1">
    <citation type="submission" date="2012-12" db="EMBL/GenBank/DDBJ databases">
        <authorList>
            <person name="Hellsten U."/>
            <person name="Grimwood J."/>
            <person name="Chapman J.A."/>
            <person name="Shapiro H."/>
            <person name="Aerts A."/>
            <person name="Otillar R.P."/>
            <person name="Terry A.Y."/>
            <person name="Boore J.L."/>
            <person name="Simakov O."/>
            <person name="Marletaz F."/>
            <person name="Cho S.-J."/>
            <person name="Edsinger-Gonzales E."/>
            <person name="Havlak P."/>
            <person name="Kuo D.-H."/>
            <person name="Larsson T."/>
            <person name="Lv J."/>
            <person name="Arendt D."/>
            <person name="Savage R."/>
            <person name="Osoegawa K."/>
            <person name="de Jong P."/>
            <person name="Lindberg D.R."/>
            <person name="Seaver E.C."/>
            <person name="Weisblat D.A."/>
            <person name="Putnam N.H."/>
            <person name="Grigoriev I.V."/>
            <person name="Rokhsar D.S."/>
        </authorList>
    </citation>
    <scope>NUCLEOTIDE SEQUENCE</scope>
    <source>
        <strain evidence="3">I ESC-2004</strain>
    </source>
</reference>